<comment type="catalytic activity">
    <reaction evidence="11">
        <text>mycophenolic acid O-acyl-beta-D-glucuronide + H2O = mycophenolate + D-glucuronate + H(+)</text>
        <dbReference type="Rhea" id="RHEA:34179"/>
        <dbReference type="ChEBI" id="CHEBI:15377"/>
        <dbReference type="ChEBI" id="CHEBI:15378"/>
        <dbReference type="ChEBI" id="CHEBI:58720"/>
        <dbReference type="ChEBI" id="CHEBI:62932"/>
        <dbReference type="ChEBI" id="CHEBI:66982"/>
        <dbReference type="EC" id="3.1.1.93"/>
    </reaction>
    <physiologicalReaction direction="left-to-right" evidence="11">
        <dbReference type="Rhea" id="RHEA:34180"/>
    </physiologicalReaction>
</comment>
<dbReference type="OrthoDB" id="9813296at2"/>
<evidence type="ECO:0000256" key="5">
    <source>
        <dbReference type="ARBA" id="ARBA00039314"/>
    </source>
</evidence>
<evidence type="ECO:0000256" key="12">
    <source>
        <dbReference type="SAM" id="MobiDB-lite"/>
    </source>
</evidence>
<protein>
    <recommendedName>
        <fullName evidence="5">Palmitoyl-protein thioesterase ABHD10, mitochondrial</fullName>
        <ecNumber evidence="4">3.1.1.93</ecNumber>
        <ecNumber evidence="1">3.1.2.22</ecNumber>
    </recommendedName>
    <alternativeName>
        <fullName evidence="7">Acyl-protein thioesterase ABHD10</fullName>
    </alternativeName>
    <alternativeName>
        <fullName evidence="8">Alpha/beta hydrolase domain-containing protein 10</fullName>
    </alternativeName>
    <alternativeName>
        <fullName evidence="6">Mycophenolic acid acyl-glucuronide esterase, mitochondrial</fullName>
    </alternativeName>
</protein>
<dbReference type="InterPro" id="IPR000073">
    <property type="entry name" value="AB_hydrolase_1"/>
</dbReference>
<dbReference type="PATRIC" id="fig|1244869.3.peg.3398"/>
<dbReference type="EC" id="3.1.1.93" evidence="4"/>
<evidence type="ECO:0000256" key="2">
    <source>
        <dbReference type="ARBA" id="ARBA00022801"/>
    </source>
</evidence>
<dbReference type="SUPFAM" id="SSF53474">
    <property type="entry name" value="alpha/beta-Hydrolases"/>
    <property type="match status" value="1"/>
</dbReference>
<evidence type="ECO:0000256" key="9">
    <source>
        <dbReference type="ARBA" id="ARBA00046047"/>
    </source>
</evidence>
<dbReference type="RefSeq" id="WP_008619844.1">
    <property type="nucleotide sequence ID" value="NZ_AONQ01000054.1"/>
</dbReference>
<dbReference type="Pfam" id="PF12697">
    <property type="entry name" value="Abhydrolase_6"/>
    <property type="match status" value="1"/>
</dbReference>
<sequence>MTNNLDDNLDPKAGQAGGGTLTRPDGATIAYRRLEGKTPGVVFLHGYHSDMEGTKALALEEMCRAAGRAFLRFDYFGHGKSSGDVAHGTVGRWAADAVAVIGRLTEGPQILVGSSLGGWVALLAALELRDRVAGLVGVAAAPDFTEDLMWQDFSFEQRRTLMETGELELPNCYEPDNPWRIHRSLIEDGRNHLLLRDLIQLHCPVRLIQGQKDEDVPWETALRLADCLASEHVEIILVKDGDHRLSRDCDLVRLTNVVSAMLGAIQES</sequence>
<dbReference type="GO" id="GO:0016746">
    <property type="term" value="F:acyltransferase activity"/>
    <property type="evidence" value="ECO:0007669"/>
    <property type="project" value="UniProtKB-KW"/>
</dbReference>
<evidence type="ECO:0000256" key="1">
    <source>
        <dbReference type="ARBA" id="ARBA00012423"/>
    </source>
</evidence>
<comment type="function">
    <text evidence="9">Acts as an acyl-protein thioesterase that hydrolyzes fatty acids from acylated residues in proteins. Regulates the mitochondrial S-depalmitoylation of the nucleophilic active site residue of peroxiredoxin-5/PRDX5, a key antioxidant protein, therefore modulating mitochondrial antioxidant ability. Also catalyzes the deglucuronidation of mycophenolic acid acyl-glucuronide, an active metabolite of the immunosuppressant drug mycophenolate.</text>
</comment>
<evidence type="ECO:0000259" key="13">
    <source>
        <dbReference type="Pfam" id="PF12697"/>
    </source>
</evidence>
<feature type="region of interest" description="Disordered" evidence="12">
    <location>
        <begin position="1"/>
        <end position="21"/>
    </location>
</feature>
<dbReference type="InterPro" id="IPR029058">
    <property type="entry name" value="AB_hydrolase_fold"/>
</dbReference>
<dbReference type="EMBL" id="AONQ01000054">
    <property type="protein sequence ID" value="EME68732.1"/>
    <property type="molecule type" value="Genomic_DNA"/>
</dbReference>
<keyword evidence="14" id="KW-0012">Acyltransferase</keyword>
<keyword evidence="15" id="KW-1185">Reference proteome</keyword>
<accession>M2ZN65</accession>
<evidence type="ECO:0000256" key="7">
    <source>
        <dbReference type="ARBA" id="ARBA00042645"/>
    </source>
</evidence>
<dbReference type="Gene3D" id="3.40.50.1820">
    <property type="entry name" value="alpha/beta hydrolase"/>
    <property type="match status" value="1"/>
</dbReference>
<evidence type="ECO:0000256" key="10">
    <source>
        <dbReference type="ARBA" id="ARBA00047409"/>
    </source>
</evidence>
<evidence type="ECO:0000313" key="15">
    <source>
        <dbReference type="Proteomes" id="UP000011744"/>
    </source>
</evidence>
<dbReference type="AlphaFoldDB" id="M2ZN65"/>
<evidence type="ECO:0000256" key="6">
    <source>
        <dbReference type="ARBA" id="ARBA00041520"/>
    </source>
</evidence>
<keyword evidence="14" id="KW-0808">Transferase</keyword>
<dbReference type="InterPro" id="IPR052382">
    <property type="entry name" value="ABHD10_acyl-thioesterase"/>
</dbReference>
<dbReference type="Proteomes" id="UP000011744">
    <property type="component" value="Unassembled WGS sequence"/>
</dbReference>
<dbReference type="PANTHER" id="PTHR16138">
    <property type="entry name" value="MYCOPHENOLIC ACID ACYL-GLUCURONIDE ESTERASE, MITOCHONDRIAL"/>
    <property type="match status" value="1"/>
</dbReference>
<reference evidence="14 15" key="1">
    <citation type="journal article" date="2014" name="Genome Announc.">
        <title>Draft Genome Sequence of Magnetospirillum sp. Strain SO-1, a Freshwater Magnetotactic Bacterium Isolated from the Ol'khovka River, Russia.</title>
        <authorList>
            <person name="Grouzdev D.S."/>
            <person name="Dziuba M.V."/>
            <person name="Sukhacheva M.S."/>
            <person name="Mardanov A.V."/>
            <person name="Beletskiy A.V."/>
            <person name="Kuznetsov B.B."/>
            <person name="Skryabin K.G."/>
        </authorList>
    </citation>
    <scope>NUCLEOTIDE SEQUENCE [LARGE SCALE GENOMIC DNA]</scope>
    <source>
        <strain evidence="14 15">SO-1</strain>
    </source>
</reference>
<dbReference type="eggNOG" id="COG1073">
    <property type="taxonomic scope" value="Bacteria"/>
</dbReference>
<evidence type="ECO:0000256" key="3">
    <source>
        <dbReference type="ARBA" id="ARBA00022946"/>
    </source>
</evidence>
<comment type="catalytic activity">
    <reaction evidence="10">
        <text>S-hexadecanoyl-L-cysteinyl-[protein] + H2O = L-cysteinyl-[protein] + hexadecanoate + H(+)</text>
        <dbReference type="Rhea" id="RHEA:19233"/>
        <dbReference type="Rhea" id="RHEA-COMP:10131"/>
        <dbReference type="Rhea" id="RHEA-COMP:11032"/>
        <dbReference type="ChEBI" id="CHEBI:7896"/>
        <dbReference type="ChEBI" id="CHEBI:15377"/>
        <dbReference type="ChEBI" id="CHEBI:15378"/>
        <dbReference type="ChEBI" id="CHEBI:29950"/>
        <dbReference type="ChEBI" id="CHEBI:74151"/>
        <dbReference type="EC" id="3.1.2.22"/>
    </reaction>
    <physiologicalReaction direction="left-to-right" evidence="10">
        <dbReference type="Rhea" id="RHEA:19234"/>
    </physiologicalReaction>
</comment>
<dbReference type="GO" id="GO:0102390">
    <property type="term" value="F:mycophenolic acid acyl-glucuronide esterase activity"/>
    <property type="evidence" value="ECO:0007669"/>
    <property type="project" value="UniProtKB-EC"/>
</dbReference>
<name>M2ZN65_9PROT</name>
<evidence type="ECO:0000256" key="11">
    <source>
        <dbReference type="ARBA" id="ARBA00047972"/>
    </source>
</evidence>
<evidence type="ECO:0000313" key="14">
    <source>
        <dbReference type="EMBL" id="EME68732.1"/>
    </source>
</evidence>
<dbReference type="GO" id="GO:0008474">
    <property type="term" value="F:palmitoyl-(protein) hydrolase activity"/>
    <property type="evidence" value="ECO:0007669"/>
    <property type="project" value="UniProtKB-EC"/>
</dbReference>
<proteinExistence type="predicted"/>
<evidence type="ECO:0000256" key="4">
    <source>
        <dbReference type="ARBA" id="ARBA00039132"/>
    </source>
</evidence>
<keyword evidence="3" id="KW-0809">Transit peptide</keyword>
<organism evidence="14 15">
    <name type="scientific">Paramagnetospirillum caucaseum</name>
    <dbReference type="NCBI Taxonomy" id="1244869"/>
    <lineage>
        <taxon>Bacteria</taxon>
        <taxon>Pseudomonadati</taxon>
        <taxon>Pseudomonadota</taxon>
        <taxon>Alphaproteobacteria</taxon>
        <taxon>Rhodospirillales</taxon>
        <taxon>Magnetospirillaceae</taxon>
        <taxon>Paramagnetospirillum</taxon>
    </lineage>
</organism>
<keyword evidence="2 14" id="KW-0378">Hydrolase</keyword>
<comment type="caution">
    <text evidence="14">The sequence shown here is derived from an EMBL/GenBank/DDBJ whole genome shotgun (WGS) entry which is preliminary data.</text>
</comment>
<dbReference type="PANTHER" id="PTHR16138:SF7">
    <property type="entry name" value="PALMITOYL-PROTEIN THIOESTERASE ABHD10, MITOCHONDRIAL"/>
    <property type="match status" value="1"/>
</dbReference>
<evidence type="ECO:0000256" key="8">
    <source>
        <dbReference type="ARBA" id="ARBA00042704"/>
    </source>
</evidence>
<dbReference type="STRING" id="1244869.H261_16937"/>
<feature type="domain" description="AB hydrolase-1" evidence="13">
    <location>
        <begin position="41"/>
        <end position="245"/>
    </location>
</feature>
<dbReference type="EC" id="3.1.2.22" evidence="1"/>
<gene>
    <name evidence="14" type="ORF">H261_16937</name>
</gene>